<sequence>MSTSKYLIDTNVFIGLEDSKATPQNYSSLINLASKHKIDVYIHEAARDDIEQDKDLKRRAISLSKIAKFQTLSKVRGLSKAELEKSFGPIKRHNDLVDATLLHALSISAADFLVTEDRGLHERARKYSPNLVRRVLLIADAVLLLQSTYEPVAVPVNCVEEVEAYQIPLTDKIFDSLREGYPGFDDWWTEKCVKAHRKCWTITDDCIAGIIVRKDETSADTDAVNKKEKILKICTFKVRPEKRGVKLGELLLKQSLWFAQKNHYDLVYLTTFPEQETLIDLIEYYGFEHTATSESNERTYEKIISRQKLISSPEATNFDLSRKNYPRFCADDTVDIYCVPIRESFHDILFPELMRADLFSHSGISDGPKRPGNTIRKVYICRAKINSIKKGSILLFYKGKSEHEPSQMITAIGVFEDLSLAYSYNELLQLAGGRSVYTAKQFEQMKASESSPVKVINFLLVGYPDPAIRLFDLIKSEIFKQHPPQSICKIPRDASLSLLKERDLGFEV</sequence>
<evidence type="ECO:0000259" key="1">
    <source>
        <dbReference type="PROSITE" id="PS51186"/>
    </source>
</evidence>
<accession>A0ABM6Y1D3</accession>
<dbReference type="RefSeq" id="WP_064788514.1">
    <property type="nucleotide sequence ID" value="NZ_CP031555.1"/>
</dbReference>
<dbReference type="InterPro" id="IPR016181">
    <property type="entry name" value="Acyl_CoA_acyltransferase"/>
</dbReference>
<evidence type="ECO:0000313" key="2">
    <source>
        <dbReference type="EMBL" id="AXO15726.1"/>
    </source>
</evidence>
<dbReference type="InterPro" id="IPR000182">
    <property type="entry name" value="GNAT_dom"/>
</dbReference>
<dbReference type="Proteomes" id="UP000256971">
    <property type="component" value="Chromosome"/>
</dbReference>
<dbReference type="EMBL" id="CP031555">
    <property type="protein sequence ID" value="AXO15726.1"/>
    <property type="molecule type" value="Genomic_DNA"/>
</dbReference>
<proteinExistence type="predicted"/>
<protein>
    <submittedName>
        <fullName evidence="2">GNAT family N-acetyltransferase</fullName>
    </submittedName>
</protein>
<gene>
    <name evidence="2" type="ORF">DY252_16990</name>
</gene>
<organism evidence="2 3">
    <name type="scientific">Thalassospira indica</name>
    <dbReference type="NCBI Taxonomy" id="1891279"/>
    <lineage>
        <taxon>Bacteria</taxon>
        <taxon>Pseudomonadati</taxon>
        <taxon>Pseudomonadota</taxon>
        <taxon>Alphaproteobacteria</taxon>
        <taxon>Rhodospirillales</taxon>
        <taxon>Thalassospiraceae</taxon>
        <taxon>Thalassospira</taxon>
    </lineage>
</organism>
<evidence type="ECO:0000313" key="3">
    <source>
        <dbReference type="Proteomes" id="UP000256971"/>
    </source>
</evidence>
<dbReference type="PROSITE" id="PS51186">
    <property type="entry name" value="GNAT"/>
    <property type="match status" value="1"/>
</dbReference>
<reference evidence="2 3" key="1">
    <citation type="submission" date="2018-08" db="EMBL/GenBank/DDBJ databases">
        <title>Complete genome sequence of type strain Thalassospira indica MCCC 1A01103T, isolated from isolated from deep seawater of the Indian Ocean.</title>
        <authorList>
            <person name="Liu Y."/>
        </authorList>
    </citation>
    <scope>NUCLEOTIDE SEQUENCE [LARGE SCALE GENOMIC DNA]</scope>
    <source>
        <strain evidence="2 3">PB8BT</strain>
    </source>
</reference>
<dbReference type="SUPFAM" id="SSF55729">
    <property type="entry name" value="Acyl-CoA N-acyltransferases (Nat)"/>
    <property type="match status" value="1"/>
</dbReference>
<keyword evidence="3" id="KW-1185">Reference proteome</keyword>
<feature type="domain" description="N-acetyltransferase" evidence="1">
    <location>
        <begin position="160"/>
        <end position="307"/>
    </location>
</feature>
<dbReference type="Gene3D" id="3.40.630.30">
    <property type="match status" value="1"/>
</dbReference>
<name>A0ABM6Y1D3_9PROT</name>